<dbReference type="InterPro" id="IPR007566">
    <property type="entry name" value="PEP_COase_arc-type"/>
</dbReference>
<dbReference type="InterPro" id="IPR015813">
    <property type="entry name" value="Pyrv/PenolPyrv_kinase-like_dom"/>
</dbReference>
<dbReference type="EC" id="4.1.1.31" evidence="4"/>
<dbReference type="SUPFAM" id="SSF51621">
    <property type="entry name" value="Phosphoenolpyruvate/pyruvate domain"/>
    <property type="match status" value="1"/>
</dbReference>
<evidence type="ECO:0000256" key="3">
    <source>
        <dbReference type="ARBA" id="ARBA00023300"/>
    </source>
</evidence>
<name>A0A2R6BZJ1_9ARCH</name>
<dbReference type="AlphaFoldDB" id="A0A2R6BZJ1"/>
<proteinExistence type="predicted"/>
<comment type="caution">
    <text evidence="5">The sequence shown here is derived from an EMBL/GenBank/DDBJ whole genome shotgun (WGS) entry which is preliminary data.</text>
</comment>
<evidence type="ECO:0000313" key="5">
    <source>
        <dbReference type="EMBL" id="PSO04029.1"/>
    </source>
</evidence>
<accession>A0A2R6BZJ1</accession>
<dbReference type="GO" id="GO:0015977">
    <property type="term" value="P:carbon fixation"/>
    <property type="evidence" value="ECO:0007669"/>
    <property type="project" value="UniProtKB-KW"/>
</dbReference>
<dbReference type="GO" id="GO:0008964">
    <property type="term" value="F:phosphoenolpyruvate carboxylase activity"/>
    <property type="evidence" value="ECO:0007669"/>
    <property type="project" value="UniProtKB-UniRule"/>
</dbReference>
<sequence length="188" mass="21439">MPKIVESVTRRYQPIAEALADLVNKVATLLPKRRARKLHVGLYGYSRGVGRVKLPRAIPFTAALYSLGLPPEIFGASALSHLGEKDWKMLEDVYKNILFDLKFAASYFSWDTFEVLSKKLIKRTLAKSLKHDLEFLSENLCVKVGPTNYEQKKHSLLSTLFVYALINENLSEAKLYLMEMAKTRRFLG</sequence>
<evidence type="ECO:0000256" key="4">
    <source>
        <dbReference type="NCBIfam" id="TIGR02751"/>
    </source>
</evidence>
<reference evidence="5 6" key="1">
    <citation type="submission" date="2017-04" db="EMBL/GenBank/DDBJ databases">
        <title>Novel microbial lineages endemic to geothermal iron-oxide mats fill important gaps in the evolutionary history of Archaea.</title>
        <authorList>
            <person name="Jay Z.J."/>
            <person name="Beam J.P."/>
            <person name="Dlakic M."/>
            <person name="Rusch D.B."/>
            <person name="Kozubal M.A."/>
            <person name="Inskeep W.P."/>
        </authorList>
    </citation>
    <scope>NUCLEOTIDE SEQUENCE [LARGE SCALE GENOMIC DNA]</scope>
    <source>
        <strain evidence="5">ECH_B_SAG-G16</strain>
    </source>
</reference>
<dbReference type="EMBL" id="NEXO01000078">
    <property type="protein sequence ID" value="PSO04029.1"/>
    <property type="molecule type" value="Genomic_DNA"/>
</dbReference>
<dbReference type="NCBIfam" id="TIGR02751">
    <property type="entry name" value="PEPCase_arch"/>
    <property type="match status" value="1"/>
</dbReference>
<keyword evidence="2" id="KW-0456">Lyase</keyword>
<keyword evidence="1" id="KW-0460">Magnesium</keyword>
<evidence type="ECO:0000256" key="2">
    <source>
        <dbReference type="ARBA" id="ARBA00023239"/>
    </source>
</evidence>
<dbReference type="GO" id="GO:0006099">
    <property type="term" value="P:tricarboxylic acid cycle"/>
    <property type="evidence" value="ECO:0007669"/>
    <property type="project" value="InterPro"/>
</dbReference>
<evidence type="ECO:0000313" key="6">
    <source>
        <dbReference type="Proteomes" id="UP000241886"/>
    </source>
</evidence>
<dbReference type="Proteomes" id="UP000241886">
    <property type="component" value="Unassembled WGS sequence"/>
</dbReference>
<evidence type="ECO:0000256" key="1">
    <source>
        <dbReference type="ARBA" id="ARBA00022842"/>
    </source>
</evidence>
<dbReference type="Pfam" id="PF14010">
    <property type="entry name" value="PEPcase_2"/>
    <property type="match status" value="1"/>
</dbReference>
<keyword evidence="5" id="KW-0670">Pyruvate</keyword>
<gene>
    <name evidence="5" type="ORF">B9Q13_05720</name>
</gene>
<protein>
    <recommendedName>
        <fullName evidence="4">Phosphoenolpyruvate carboxylase</fullName>
        <ecNumber evidence="4">4.1.1.31</ecNumber>
    </recommendedName>
</protein>
<keyword evidence="3" id="KW-0120">Carbon dioxide fixation</keyword>
<organism evidence="5 6">
    <name type="scientific">Candidatus Marsarchaeota G2 archaeon ECH_B_SAG-G16</name>
    <dbReference type="NCBI Taxonomy" id="1978167"/>
    <lineage>
        <taxon>Archaea</taxon>
        <taxon>Candidatus Marsarchaeota</taxon>
        <taxon>Candidatus Marsarchaeota group 2</taxon>
    </lineage>
</organism>